<dbReference type="PROSITE" id="PS50888">
    <property type="entry name" value="BHLH"/>
    <property type="match status" value="1"/>
</dbReference>
<gene>
    <name evidence="9" type="ORF">EJB05_26905</name>
</gene>
<dbReference type="InterPro" id="IPR057075">
    <property type="entry name" value="bHLH_IRO3"/>
</dbReference>
<feature type="compositionally biased region" description="Low complexity" evidence="7">
    <location>
        <begin position="454"/>
        <end position="468"/>
    </location>
</feature>
<dbReference type="PANTHER" id="PTHR47075:SF2">
    <property type="entry name" value="HELIX-LOOP-HELIX DNA-BINDING DOMAIN CONTAINING PROTEIN, EXPRESSED"/>
    <property type="match status" value="1"/>
</dbReference>
<feature type="compositionally biased region" description="Polar residues" evidence="7">
    <location>
        <begin position="441"/>
        <end position="453"/>
    </location>
</feature>
<dbReference type="OrthoDB" id="1931098at2759"/>
<name>A0A5J9UM24_9POAL</name>
<dbReference type="Gene3D" id="4.10.280.10">
    <property type="entry name" value="Helix-loop-helix DNA-binding domain"/>
    <property type="match status" value="1"/>
</dbReference>
<dbReference type="SUPFAM" id="SSF47459">
    <property type="entry name" value="HLH, helix-loop-helix DNA-binding domain"/>
    <property type="match status" value="1"/>
</dbReference>
<dbReference type="EMBL" id="RWGY01000013">
    <property type="protein sequence ID" value="TVU24464.1"/>
    <property type="molecule type" value="Genomic_DNA"/>
</dbReference>
<evidence type="ECO:0000256" key="3">
    <source>
        <dbReference type="ARBA" id="ARBA00023125"/>
    </source>
</evidence>
<keyword evidence="2" id="KW-0805">Transcription regulation</keyword>
<comment type="similarity">
    <text evidence="1">Belongs to the bHLH protein family.</text>
</comment>
<dbReference type="Gramene" id="TVU24464">
    <property type="protein sequence ID" value="TVU24464"/>
    <property type="gene ID" value="EJB05_26905"/>
</dbReference>
<dbReference type="InterPro" id="IPR036638">
    <property type="entry name" value="HLH_DNA-bd_sf"/>
</dbReference>
<keyword evidence="6" id="KW-0175">Coiled coil</keyword>
<evidence type="ECO:0000256" key="2">
    <source>
        <dbReference type="ARBA" id="ARBA00023015"/>
    </source>
</evidence>
<evidence type="ECO:0000256" key="6">
    <source>
        <dbReference type="SAM" id="Coils"/>
    </source>
</evidence>
<protein>
    <recommendedName>
        <fullName evidence="8">BHLH domain-containing protein</fullName>
    </recommendedName>
</protein>
<dbReference type="CDD" id="cd11446">
    <property type="entry name" value="bHLH_AtILR3_like"/>
    <property type="match status" value="1"/>
</dbReference>
<comment type="caution">
    <text evidence="9">The sequence shown here is derived from an EMBL/GenBank/DDBJ whole genome shotgun (WGS) entry which is preliminary data.</text>
</comment>
<dbReference type="AlphaFoldDB" id="A0A5J9UM24"/>
<evidence type="ECO:0000256" key="5">
    <source>
        <dbReference type="ARBA" id="ARBA00023242"/>
    </source>
</evidence>
<feature type="region of interest" description="Disordered" evidence="7">
    <location>
        <begin position="400"/>
        <end position="485"/>
    </location>
</feature>
<proteinExistence type="inferred from homology"/>
<dbReference type="Pfam" id="PF23177">
    <property type="entry name" value="bHLH_IRO3"/>
    <property type="match status" value="1"/>
</dbReference>
<dbReference type="SMART" id="SM00353">
    <property type="entry name" value="HLH"/>
    <property type="match status" value="1"/>
</dbReference>
<dbReference type="InterPro" id="IPR011598">
    <property type="entry name" value="bHLH_dom"/>
</dbReference>
<feature type="region of interest" description="Disordered" evidence="7">
    <location>
        <begin position="239"/>
        <end position="258"/>
    </location>
</feature>
<evidence type="ECO:0000313" key="9">
    <source>
        <dbReference type="EMBL" id="TVU24464.1"/>
    </source>
</evidence>
<evidence type="ECO:0000313" key="10">
    <source>
        <dbReference type="Proteomes" id="UP000324897"/>
    </source>
</evidence>
<feature type="domain" description="BHLH" evidence="8">
    <location>
        <begin position="249"/>
        <end position="299"/>
    </location>
</feature>
<sequence length="485" mass="53642">MERRRGWWWTEPAASSTSSSSALVVSGGQIWPPHDRRGDGAILAGARPVVRRRPRPGLPQRSCVLSMSLGGRGDGAGMQAMEEAPKACVVLPTWSARCTSSGRLQETGLRLQDRASARFLGCEVSAWRCHVHLQWWHHSVQWCGGVRSLAEPVAGCRGWRSAFTCVCRRMAGCGFWHRQGIGRGVCSMVLDGGGWPSRQTRAARMEPTLRQGLRIGVSIWKGLGGLAERLARLCRCRRPPDQRSQERTPKKNHKAEREKLKRDQLNDLFLELSSMLDLDRQNSGKASVLGDAARVLRDLITQVESLRKEQSALLGERQYVSSEKNELLEENTTIKARISELQNELRTRMGNNNINLSSLGMSHPMANATNPGLATQPMQHQIWSSIPNLSSVAMTHSTNTVSPLHSQQHRPAAGQDHASRPQELQLFPGPSSSPEHECSHIRSTPASTSSLTDSLPGQLQLSLPQSSQERSSNCVSRSRREQKHG</sequence>
<dbReference type="GO" id="GO:0046983">
    <property type="term" value="F:protein dimerization activity"/>
    <property type="evidence" value="ECO:0007669"/>
    <property type="project" value="InterPro"/>
</dbReference>
<keyword evidence="10" id="KW-1185">Reference proteome</keyword>
<evidence type="ECO:0000256" key="1">
    <source>
        <dbReference type="ARBA" id="ARBA00005510"/>
    </source>
</evidence>
<dbReference type="Proteomes" id="UP000324897">
    <property type="component" value="Chromosome 2"/>
</dbReference>
<feature type="coiled-coil region" evidence="6">
    <location>
        <begin position="289"/>
        <end position="344"/>
    </location>
</feature>
<reference evidence="9 10" key="1">
    <citation type="journal article" date="2019" name="Sci. Rep.">
        <title>A high-quality genome of Eragrostis curvula grass provides insights into Poaceae evolution and supports new strategies to enhance forage quality.</title>
        <authorList>
            <person name="Carballo J."/>
            <person name="Santos B.A.C.M."/>
            <person name="Zappacosta D."/>
            <person name="Garbus I."/>
            <person name="Selva J.P."/>
            <person name="Gallo C.A."/>
            <person name="Diaz A."/>
            <person name="Albertini E."/>
            <person name="Caccamo M."/>
            <person name="Echenique V."/>
        </authorList>
    </citation>
    <scope>NUCLEOTIDE SEQUENCE [LARGE SCALE GENOMIC DNA]</scope>
    <source>
        <strain evidence="10">cv. Victoria</strain>
        <tissue evidence="9">Leaf</tissue>
    </source>
</reference>
<dbReference type="PANTHER" id="PTHR47075">
    <property type="entry name" value="TRANSCRIPTION FACTOR BHLH47"/>
    <property type="match status" value="1"/>
</dbReference>
<keyword evidence="4" id="KW-0804">Transcription</keyword>
<keyword evidence="3" id="KW-0238">DNA-binding</keyword>
<keyword evidence="5" id="KW-0539">Nucleus</keyword>
<evidence type="ECO:0000259" key="8">
    <source>
        <dbReference type="PROSITE" id="PS50888"/>
    </source>
</evidence>
<organism evidence="9 10">
    <name type="scientific">Eragrostis curvula</name>
    <name type="common">weeping love grass</name>
    <dbReference type="NCBI Taxonomy" id="38414"/>
    <lineage>
        <taxon>Eukaryota</taxon>
        <taxon>Viridiplantae</taxon>
        <taxon>Streptophyta</taxon>
        <taxon>Embryophyta</taxon>
        <taxon>Tracheophyta</taxon>
        <taxon>Spermatophyta</taxon>
        <taxon>Magnoliopsida</taxon>
        <taxon>Liliopsida</taxon>
        <taxon>Poales</taxon>
        <taxon>Poaceae</taxon>
        <taxon>PACMAD clade</taxon>
        <taxon>Chloridoideae</taxon>
        <taxon>Eragrostideae</taxon>
        <taxon>Eragrostidinae</taxon>
        <taxon>Eragrostis</taxon>
    </lineage>
</organism>
<feature type="non-terminal residue" evidence="9">
    <location>
        <position position="1"/>
    </location>
</feature>
<evidence type="ECO:0000256" key="7">
    <source>
        <dbReference type="SAM" id="MobiDB-lite"/>
    </source>
</evidence>
<accession>A0A5J9UM24</accession>
<dbReference type="GO" id="GO:0003677">
    <property type="term" value="F:DNA binding"/>
    <property type="evidence" value="ECO:0007669"/>
    <property type="project" value="UniProtKB-KW"/>
</dbReference>
<evidence type="ECO:0000256" key="4">
    <source>
        <dbReference type="ARBA" id="ARBA00023163"/>
    </source>
</evidence>